<dbReference type="SUPFAM" id="SSF54236">
    <property type="entry name" value="Ubiquitin-like"/>
    <property type="match status" value="1"/>
</dbReference>
<dbReference type="Gene3D" id="3.10.20.90">
    <property type="entry name" value="Phosphatidylinositol 3-kinase Catalytic Subunit, Chain A, domain 1"/>
    <property type="match status" value="1"/>
</dbReference>
<dbReference type="Pfam" id="PF18396">
    <property type="entry name" value="TBK1_ULD"/>
    <property type="match status" value="1"/>
</dbReference>
<reference evidence="2" key="1">
    <citation type="submission" date="2023-03" db="EMBL/GenBank/DDBJ databases">
        <authorList>
            <person name="Steffen K."/>
            <person name="Cardenas P."/>
        </authorList>
    </citation>
    <scope>NUCLEOTIDE SEQUENCE</scope>
</reference>
<feature type="non-terminal residue" evidence="2">
    <location>
        <position position="1"/>
    </location>
</feature>
<evidence type="ECO:0000313" key="3">
    <source>
        <dbReference type="Proteomes" id="UP001174909"/>
    </source>
</evidence>
<comment type="caution">
    <text evidence="2">The sequence shown here is derived from an EMBL/GenBank/DDBJ whole genome shotgun (WGS) entry which is preliminary data.</text>
</comment>
<evidence type="ECO:0000313" key="2">
    <source>
        <dbReference type="EMBL" id="CAI8048055.1"/>
    </source>
</evidence>
<dbReference type="InterPro" id="IPR041087">
    <property type="entry name" value="TBK1_ULD"/>
</dbReference>
<feature type="domain" description="TANK binding kinase 1 ubiquitin-like" evidence="1">
    <location>
        <begin position="19"/>
        <end position="85"/>
    </location>
</feature>
<gene>
    <name evidence="2" type="ORF">GBAR_LOCUS26548</name>
</gene>
<dbReference type="AlphaFoldDB" id="A0AA35XE26"/>
<organism evidence="2 3">
    <name type="scientific">Geodia barretti</name>
    <name type="common">Barrett's horny sponge</name>
    <dbReference type="NCBI Taxonomy" id="519541"/>
    <lineage>
        <taxon>Eukaryota</taxon>
        <taxon>Metazoa</taxon>
        <taxon>Porifera</taxon>
        <taxon>Demospongiae</taxon>
        <taxon>Heteroscleromorpha</taxon>
        <taxon>Tetractinellida</taxon>
        <taxon>Astrophorina</taxon>
        <taxon>Geodiidae</taxon>
        <taxon>Geodia</taxon>
    </lineage>
</organism>
<accession>A0AA35XE26</accession>
<dbReference type="EMBL" id="CASHTH010003695">
    <property type="protein sequence ID" value="CAI8048055.1"/>
    <property type="molecule type" value="Genomic_DNA"/>
</dbReference>
<dbReference type="Proteomes" id="UP001174909">
    <property type="component" value="Unassembled WGS sequence"/>
</dbReference>
<protein>
    <recommendedName>
        <fullName evidence="1">TANK binding kinase 1 ubiquitin-like domain-containing protein</fullName>
    </recommendedName>
</protein>
<name>A0AA35XE26_GEOBA</name>
<evidence type="ECO:0000259" key="1">
    <source>
        <dbReference type="Pfam" id="PF18396"/>
    </source>
</evidence>
<dbReference type="InterPro" id="IPR029071">
    <property type="entry name" value="Ubiquitin-like_domsf"/>
</dbReference>
<proteinExistence type="predicted"/>
<keyword evidence="3" id="KW-1185">Reference proteome</keyword>
<sequence>MLSFERFFATIENISKMRVVDVFCVYLCTCHKVYISPEEPDGVGKLKELIQKQTDLDPRYQELFFENLPYKPAHPEPAAKLPFTTVCIYGSLYSCNNYQSKFTVLKR</sequence>